<accession>A0ABS0RAZ3</accession>
<proteinExistence type="predicted"/>
<evidence type="ECO:0000256" key="1">
    <source>
        <dbReference type="SAM" id="MobiDB-lite"/>
    </source>
</evidence>
<organism evidence="2 3">
    <name type="scientific">Streptomyces javensis</name>
    <dbReference type="NCBI Taxonomy" id="114698"/>
    <lineage>
        <taxon>Bacteria</taxon>
        <taxon>Bacillati</taxon>
        <taxon>Actinomycetota</taxon>
        <taxon>Actinomycetes</taxon>
        <taxon>Kitasatosporales</taxon>
        <taxon>Streptomycetaceae</taxon>
        <taxon>Streptomyces</taxon>
        <taxon>Streptomyces violaceusniger group</taxon>
    </lineage>
</organism>
<feature type="region of interest" description="Disordered" evidence="1">
    <location>
        <begin position="84"/>
        <end position="153"/>
    </location>
</feature>
<feature type="region of interest" description="Disordered" evidence="1">
    <location>
        <begin position="1"/>
        <end position="50"/>
    </location>
</feature>
<dbReference type="Proteomes" id="UP000638849">
    <property type="component" value="Unassembled WGS sequence"/>
</dbReference>
<sequence length="219" mass="23871">MDGVGDRIDGRSRQRAADPPPHRRSGLVEVRVHRGQRESLDDLPGLSQIRPRRLRCYGNGPAQQQADQHRPGLHCRQVVDRQGTVGPAQVAQRRWRSAVSRSPGSASPSWVQRSPSRAPSWGTTNVRAGWSAGSSPLDVGQPVDHPAQRGGPQQAVDVAVQQLPGLPDSGDSPLYERVRRAVTGCVPSPIGHRVPFPRTRLMPRLFLPHIPPGLACEVL</sequence>
<name>A0ABS0RAZ3_9ACTN</name>
<keyword evidence="3" id="KW-1185">Reference proteome</keyword>
<evidence type="ECO:0000313" key="3">
    <source>
        <dbReference type="Proteomes" id="UP000638849"/>
    </source>
</evidence>
<feature type="compositionally biased region" description="Basic and acidic residues" evidence="1">
    <location>
        <begin position="30"/>
        <end position="40"/>
    </location>
</feature>
<dbReference type="RefSeq" id="WP_198277215.1">
    <property type="nucleotide sequence ID" value="NZ_BAAAIF010000090.1"/>
</dbReference>
<comment type="caution">
    <text evidence="2">The sequence shown here is derived from an EMBL/GenBank/DDBJ whole genome shotgun (WGS) entry which is preliminary data.</text>
</comment>
<dbReference type="EMBL" id="JAEEAQ010000106">
    <property type="protein sequence ID" value="MBI0314109.1"/>
    <property type="molecule type" value="Genomic_DNA"/>
</dbReference>
<gene>
    <name evidence="2" type="ORF">JBF12_14170</name>
</gene>
<protein>
    <submittedName>
        <fullName evidence="2">Uncharacterized protein</fullName>
    </submittedName>
</protein>
<reference evidence="2 3" key="1">
    <citation type="submission" date="2020-12" db="EMBL/GenBank/DDBJ databases">
        <authorList>
            <person name="Kusuma A.B."/>
            <person name="Nouioui I."/>
            <person name="Goodfellow M."/>
        </authorList>
    </citation>
    <scope>NUCLEOTIDE SEQUENCE [LARGE SCALE GENOMIC DNA]</scope>
    <source>
        <strain evidence="2 3">DSM 41764</strain>
    </source>
</reference>
<feature type="compositionally biased region" description="Polar residues" evidence="1">
    <location>
        <begin position="99"/>
        <end position="126"/>
    </location>
</feature>
<evidence type="ECO:0000313" key="2">
    <source>
        <dbReference type="EMBL" id="MBI0314109.1"/>
    </source>
</evidence>
<feature type="compositionally biased region" description="Basic and acidic residues" evidence="1">
    <location>
        <begin position="1"/>
        <end position="16"/>
    </location>
</feature>